<feature type="coiled-coil region" evidence="1">
    <location>
        <begin position="23"/>
        <end position="86"/>
    </location>
</feature>
<evidence type="ECO:0000313" key="3">
    <source>
        <dbReference type="Proteomes" id="UP000629098"/>
    </source>
</evidence>
<dbReference type="AlphaFoldDB" id="A0A8J7BXT6"/>
<name>A0A8J7BXT6_9CYAN</name>
<comment type="caution">
    <text evidence="2">The sequence shown here is derived from an EMBL/GenBank/DDBJ whole genome shotgun (WGS) entry which is preliminary data.</text>
</comment>
<dbReference type="Proteomes" id="UP000629098">
    <property type="component" value="Unassembled WGS sequence"/>
</dbReference>
<proteinExistence type="predicted"/>
<keyword evidence="1" id="KW-0175">Coiled coil</keyword>
<reference evidence="2" key="1">
    <citation type="submission" date="2020-09" db="EMBL/GenBank/DDBJ databases">
        <title>Iningainema tapete sp. nov. (Scytonemataceae, Cyanobacteria) from greenhouses in central Florida (USA) produces two types of nodularin with biosynthetic potential for microcystin-LR and anabaenopeptins.</title>
        <authorList>
            <person name="Berthold D.E."/>
            <person name="Lefler F.W."/>
            <person name="Huang I.-S."/>
            <person name="Abdulla H."/>
            <person name="Zimba P.V."/>
            <person name="Laughinghouse H.D. IV."/>
        </authorList>
    </citation>
    <scope>NUCLEOTIDE SEQUENCE</scope>
    <source>
        <strain evidence="2">BLCCT55</strain>
    </source>
</reference>
<evidence type="ECO:0000313" key="2">
    <source>
        <dbReference type="EMBL" id="MBD2773463.1"/>
    </source>
</evidence>
<sequence length="108" mass="12618">MTYQIRDQESHLQVPRGIDADKILELEEKVEFLLEQIESLKQYLCHKNYELQQIEQELGYTNKELRDALNAKLLNINEAMELAKNLLASNKPTKDILAELLIAIYSSW</sequence>
<organism evidence="2 3">
    <name type="scientific">Iningainema tapete BLCC-T55</name>
    <dbReference type="NCBI Taxonomy" id="2748662"/>
    <lineage>
        <taxon>Bacteria</taxon>
        <taxon>Bacillati</taxon>
        <taxon>Cyanobacteriota</taxon>
        <taxon>Cyanophyceae</taxon>
        <taxon>Nostocales</taxon>
        <taxon>Scytonemataceae</taxon>
        <taxon>Iningainema tapete</taxon>
    </lineage>
</organism>
<gene>
    <name evidence="2" type="ORF">ICL16_15625</name>
</gene>
<evidence type="ECO:0000256" key="1">
    <source>
        <dbReference type="SAM" id="Coils"/>
    </source>
</evidence>
<protein>
    <submittedName>
        <fullName evidence="2">Uncharacterized protein</fullName>
    </submittedName>
</protein>
<accession>A0A8J7BXT6</accession>
<keyword evidence="3" id="KW-1185">Reference proteome</keyword>
<dbReference type="EMBL" id="JACXAE010000054">
    <property type="protein sequence ID" value="MBD2773463.1"/>
    <property type="molecule type" value="Genomic_DNA"/>
</dbReference>
<dbReference type="RefSeq" id="WP_190829312.1">
    <property type="nucleotide sequence ID" value="NZ_CAWPPI010000054.1"/>
</dbReference>